<feature type="region of interest" description="Disordered" evidence="2">
    <location>
        <begin position="1"/>
        <end position="40"/>
    </location>
</feature>
<dbReference type="PANTHER" id="PTHR16166">
    <property type="entry name" value="VACUOLAR PROTEIN SORTING-ASSOCIATED PROTEIN VPS13"/>
    <property type="match status" value="1"/>
</dbReference>
<comment type="similarity">
    <text evidence="1">Belongs to the VPS13 family.</text>
</comment>
<feature type="domain" description="VPS13-like middle region" evidence="3">
    <location>
        <begin position="149"/>
        <end position="524"/>
    </location>
</feature>
<dbReference type="InterPro" id="IPR026847">
    <property type="entry name" value="VPS13"/>
</dbReference>
<dbReference type="Proteomes" id="UP000663881">
    <property type="component" value="Unassembled WGS sequence"/>
</dbReference>
<dbReference type="GO" id="GO:0045053">
    <property type="term" value="P:protein retention in Golgi apparatus"/>
    <property type="evidence" value="ECO:0007669"/>
    <property type="project" value="TreeGrafter"/>
</dbReference>
<feature type="compositionally biased region" description="Basic and acidic residues" evidence="2">
    <location>
        <begin position="538"/>
        <end position="550"/>
    </location>
</feature>
<evidence type="ECO:0000313" key="4">
    <source>
        <dbReference type="EMBL" id="CAF4161406.1"/>
    </source>
</evidence>
<evidence type="ECO:0000313" key="5">
    <source>
        <dbReference type="Proteomes" id="UP000663881"/>
    </source>
</evidence>
<dbReference type="InterPro" id="IPR056747">
    <property type="entry name" value="VPS13-like_M"/>
</dbReference>
<feature type="compositionally biased region" description="Basic and acidic residues" evidence="2">
    <location>
        <begin position="1"/>
        <end position="38"/>
    </location>
</feature>
<dbReference type="GO" id="GO:0006623">
    <property type="term" value="P:protein targeting to vacuole"/>
    <property type="evidence" value="ECO:0007669"/>
    <property type="project" value="TreeGrafter"/>
</dbReference>
<feature type="non-terminal residue" evidence="4">
    <location>
        <position position="1"/>
    </location>
</feature>
<evidence type="ECO:0000259" key="3">
    <source>
        <dbReference type="Pfam" id="PF25033"/>
    </source>
</evidence>
<name>A0A819YKP0_9BILA</name>
<dbReference type="AlphaFoldDB" id="A0A819YKP0"/>
<evidence type="ECO:0000256" key="2">
    <source>
        <dbReference type="SAM" id="MobiDB-lite"/>
    </source>
</evidence>
<sequence>MKKLPKDITDNQTKEPPKEEVKAIENNEKTEKPVKKNDTPATTSLKIKASLEGFKIILGSKQARLFDIQVEGITSDVSQSSEKTLVNLILSDLRIFDPYKEARYRKIISQQGDDKDLLRVDLSLFNHPVGYEKPLDVYDCDVKVEFAKANIVFLFKHIDALLVFLDTLDKTKTALGIASTLADDIYKQIKKLQEQAFKVHLDVTFNAPNIIIPTNSYSDEALFLDLGKLTLKTNFRDDEMKSLIERQNIRLENILASRVKLDEDNNVHGEAVLLECTELNTVINRLLYPEKVKTQPGVSIKVEWESVHFRLAKGDYSCVMKVLMENVSENIRDQIPDSFQNEQYNYITEKQREQEDELTKAVIKRRTELVSNEVVPTLKLRATIKTLALTLYLGDSDMSTRREPRNDKLKLADVEIDMLEAMFCQKSDGNFKATALVKNFLLDDLRATNKRESVTRMMDRHFTVAPDPHMLVAIFEFTPKTTDAAARRKLTAQLESLYICISLDYLMKLQDFFISGLPSGNTESKPQPPPPPPATTDQLEHDTNRNKLDARLSTVPTKTPVPAPKPPTTEPNPDADVET</sequence>
<proteinExistence type="inferred from homology"/>
<comment type="caution">
    <text evidence="4">The sequence shown here is derived from an EMBL/GenBank/DDBJ whole genome shotgun (WGS) entry which is preliminary data.</text>
</comment>
<gene>
    <name evidence="4" type="ORF">OKA104_LOCUS38817</name>
</gene>
<dbReference type="EMBL" id="CAJOAY010007227">
    <property type="protein sequence ID" value="CAF4161406.1"/>
    <property type="molecule type" value="Genomic_DNA"/>
</dbReference>
<feature type="compositionally biased region" description="Pro residues" evidence="2">
    <location>
        <begin position="559"/>
        <end position="570"/>
    </location>
</feature>
<dbReference type="Pfam" id="PF25033">
    <property type="entry name" value="VPS13_M"/>
    <property type="match status" value="1"/>
</dbReference>
<reference evidence="4" key="1">
    <citation type="submission" date="2021-02" db="EMBL/GenBank/DDBJ databases">
        <authorList>
            <person name="Nowell W R."/>
        </authorList>
    </citation>
    <scope>NUCLEOTIDE SEQUENCE</scope>
</reference>
<dbReference type="PANTHER" id="PTHR16166:SF93">
    <property type="entry name" value="INTERMEMBRANE LIPID TRANSFER PROTEIN VPS13"/>
    <property type="match status" value="1"/>
</dbReference>
<protein>
    <recommendedName>
        <fullName evidence="3">VPS13-like middle region domain-containing protein</fullName>
    </recommendedName>
</protein>
<accession>A0A819YKP0</accession>
<evidence type="ECO:0000256" key="1">
    <source>
        <dbReference type="ARBA" id="ARBA00006545"/>
    </source>
</evidence>
<feature type="region of interest" description="Disordered" evidence="2">
    <location>
        <begin position="518"/>
        <end position="579"/>
    </location>
</feature>
<organism evidence="4 5">
    <name type="scientific">Adineta steineri</name>
    <dbReference type="NCBI Taxonomy" id="433720"/>
    <lineage>
        <taxon>Eukaryota</taxon>
        <taxon>Metazoa</taxon>
        <taxon>Spiralia</taxon>
        <taxon>Gnathifera</taxon>
        <taxon>Rotifera</taxon>
        <taxon>Eurotatoria</taxon>
        <taxon>Bdelloidea</taxon>
        <taxon>Adinetida</taxon>
        <taxon>Adinetidae</taxon>
        <taxon>Adineta</taxon>
    </lineage>
</organism>